<feature type="domain" description="AF4/FMR2 C-terminal homology" evidence="6">
    <location>
        <begin position="879"/>
        <end position="1134"/>
    </location>
</feature>
<proteinExistence type="inferred from homology"/>
<feature type="region of interest" description="Disordered" evidence="5">
    <location>
        <begin position="85"/>
        <end position="125"/>
    </location>
</feature>
<name>A0A1A8J7L9_NOTKU</name>
<dbReference type="InterPro" id="IPR043640">
    <property type="entry name" value="AF4/FMR2_CHD"/>
</dbReference>
<feature type="compositionally biased region" description="Basic residues" evidence="5">
    <location>
        <begin position="601"/>
        <end position="612"/>
    </location>
</feature>
<dbReference type="GO" id="GO:0032783">
    <property type="term" value="C:super elongation complex"/>
    <property type="evidence" value="ECO:0007669"/>
    <property type="project" value="TreeGrafter"/>
</dbReference>
<evidence type="ECO:0000256" key="2">
    <source>
        <dbReference type="ARBA" id="ARBA00007354"/>
    </source>
</evidence>
<evidence type="ECO:0000259" key="6">
    <source>
        <dbReference type="Pfam" id="PF18876"/>
    </source>
</evidence>
<dbReference type="AlphaFoldDB" id="A0A1A8J7L9"/>
<evidence type="ECO:0000313" key="7">
    <source>
        <dbReference type="EMBL" id="SBR05659.1"/>
    </source>
</evidence>
<feature type="region of interest" description="Disordered" evidence="5">
    <location>
        <begin position="349"/>
        <end position="450"/>
    </location>
</feature>
<feature type="compositionally biased region" description="Low complexity" evidence="5">
    <location>
        <begin position="1036"/>
        <end position="1054"/>
    </location>
</feature>
<feature type="region of interest" description="Disordered" evidence="5">
    <location>
        <begin position="21"/>
        <end position="50"/>
    </location>
</feature>
<keyword evidence="4" id="KW-0539">Nucleus</keyword>
<evidence type="ECO:0000256" key="1">
    <source>
        <dbReference type="ARBA" id="ARBA00004123"/>
    </source>
</evidence>
<accession>A0A1A8J7L9</accession>
<organism evidence="7">
    <name type="scientific">Nothobranchius kuhntae</name>
    <name type="common">Beira killifish</name>
    <dbReference type="NCBI Taxonomy" id="321403"/>
    <lineage>
        <taxon>Eukaryota</taxon>
        <taxon>Metazoa</taxon>
        <taxon>Chordata</taxon>
        <taxon>Craniata</taxon>
        <taxon>Vertebrata</taxon>
        <taxon>Euteleostomi</taxon>
        <taxon>Actinopterygii</taxon>
        <taxon>Neopterygii</taxon>
        <taxon>Teleostei</taxon>
        <taxon>Neoteleostei</taxon>
        <taxon>Acanthomorphata</taxon>
        <taxon>Ovalentaria</taxon>
        <taxon>Atherinomorphae</taxon>
        <taxon>Cyprinodontiformes</taxon>
        <taxon>Nothobranchiidae</taxon>
        <taxon>Nothobranchius</taxon>
    </lineage>
</organism>
<evidence type="ECO:0000256" key="3">
    <source>
        <dbReference type="ARBA" id="ARBA00022553"/>
    </source>
</evidence>
<dbReference type="Pfam" id="PF05110">
    <property type="entry name" value="AF-4"/>
    <property type="match status" value="1"/>
</dbReference>
<evidence type="ECO:0000256" key="4">
    <source>
        <dbReference type="ARBA" id="ARBA00023242"/>
    </source>
</evidence>
<feature type="compositionally biased region" description="Polar residues" evidence="5">
    <location>
        <begin position="518"/>
        <end position="529"/>
    </location>
</feature>
<reference evidence="7" key="2">
    <citation type="submission" date="2016-06" db="EMBL/GenBank/DDBJ databases">
        <title>The genome of a short-lived fish provides insights into sex chromosome evolution and the genetic control of aging.</title>
        <authorList>
            <person name="Reichwald K."/>
            <person name="Felder M."/>
            <person name="Petzold A."/>
            <person name="Koch P."/>
            <person name="Groth M."/>
            <person name="Platzer M."/>
        </authorList>
    </citation>
    <scope>NUCLEOTIDE SEQUENCE</scope>
    <source>
        <tissue evidence="7">Brain</tissue>
    </source>
</reference>
<feature type="region of interest" description="Disordered" evidence="5">
    <location>
        <begin position="467"/>
        <end position="529"/>
    </location>
</feature>
<dbReference type="Pfam" id="PF18876">
    <property type="entry name" value="AFF4_CHD"/>
    <property type="match status" value="1"/>
</dbReference>
<dbReference type="GO" id="GO:0010468">
    <property type="term" value="P:regulation of gene expression"/>
    <property type="evidence" value="ECO:0007669"/>
    <property type="project" value="InterPro"/>
</dbReference>
<feature type="region of interest" description="Disordered" evidence="5">
    <location>
        <begin position="832"/>
        <end position="881"/>
    </location>
</feature>
<sequence>MASQPSAHNEDRNLLRLRAWEQRTQETSQTKETNLENVPLFGEPYKTNKGDELSNRIQRMLGSYEDVNDPYPFSIEALPIPTCASFSQSSHCPPNSDKSATPPFHNQSLYSSTQTQKDTSGPSYSSQLMRMSIAASSPNHSEHSSTFAKSSTNLNQFSHSGRQQKESEVFSHLRGFVGLHQEMSVQSPNATSLPLPHSTDHNIDMDTKDTLNRHQLQGSTDYSSECPSAMDVSTLKIKHPPKDASLPQAKTNSLPSQTFPSLLSSKHPGIVMTQKPTAYVRPLDGQDQVVNESPELKLSPEQYVPLPDLISKSGPAKTKIIPQFMEMVPEEPHCVEDILREMTHSWPPLLSEVHTPSSDEPSKAPFPTKEPEQVSSRPEEKSQNFSPTELSRFSQKSSSASFEAARSSDAELVSSSDSESSHGSESDGESSTVEPPPPSEGSLVKAELDAPSLNHGAWQLGNWIKSSQQNSSTGIPAQKQLLSCQTSKQTRVNTSKEPKLSSEQKQFTGDLTVLQKGGKSSQNCQRRYKKSLSTNVSSCSDAKKVLKRAKTSCSDLSQTTISVKTEGAANTQTREPSFTDRPKVKTKTGSCKKDSNGSKSNLKRTKRTKSKVQKVGSEATLMLYGRCPSCGVSYPNTCCCPTQSPTLLTPQSSTLPVQMNCSKTKTEARCPNSGTKVPNKPTHKVSEKFEHVVDGSWDHFQPPTSLLVKINLCLLMRVPQTASSIHSGISTRAKRPALVIEPDGGGNDASKAHNRTKTSKTLQNAEEENKTCPKRKRKLENKNTPSACSSMEVEKSIKSAEGLLQKKAKKSFQKPATSKDFFKNLKAQCQQSNKEAVKGKDSILHKNSGKPLQHTRQEKKKPLTKSLPLPATSQLHREASSRRPLLTFDERPYPVKHYIKEAKRLKHKADAELDRLSKAFNYLDAAMFFVESGIAMEKDPQISTSSYTMFAETVELLKFVLKLKNPVDSSAPPSEKDFLALCLKCQSLLHMAMFHHKRKAALKLSKTLSDHFNNSAQALNPLSSSEIADNPPTLMPSPVSTSTSTSSSGMGTASTTVSLPQEMEQMAFSYVNITTLFLSAHDIWEQAEELAHRGNGLLAELDSVLGPLSLTSSMSSMVRYTRQGVHWLRQDSQKV</sequence>
<protein>
    <submittedName>
        <fullName evidence="7">AF4/FMR2 family, member 1</fullName>
    </submittedName>
</protein>
<dbReference type="PANTHER" id="PTHR10528">
    <property type="entry name" value="AF4/FMR2 FAMILY MEMBER"/>
    <property type="match status" value="1"/>
</dbReference>
<gene>
    <name evidence="7" type="primary">CABZ01072037.1</name>
</gene>
<keyword evidence="3" id="KW-0597">Phosphoprotein</keyword>
<feature type="compositionally biased region" description="Polar residues" evidence="5">
    <location>
        <begin position="565"/>
        <end position="576"/>
    </location>
</feature>
<reference evidence="7" key="1">
    <citation type="submission" date="2016-05" db="EMBL/GenBank/DDBJ databases">
        <authorList>
            <person name="Lavstsen T."/>
            <person name="Jespersen J.S."/>
        </authorList>
    </citation>
    <scope>NUCLEOTIDE SEQUENCE</scope>
    <source>
        <tissue evidence="7">Brain</tissue>
    </source>
</reference>
<dbReference type="EMBL" id="HAED01019214">
    <property type="protein sequence ID" value="SBR05659.1"/>
    <property type="molecule type" value="Transcribed_RNA"/>
</dbReference>
<comment type="similarity">
    <text evidence="2">Belongs to the AF4 family.</text>
</comment>
<dbReference type="Gene3D" id="6.10.250.2670">
    <property type="match status" value="1"/>
</dbReference>
<feature type="compositionally biased region" description="Basic and acidic residues" evidence="5">
    <location>
        <begin position="835"/>
        <end position="844"/>
    </location>
</feature>
<feature type="compositionally biased region" description="Basic and acidic residues" evidence="5">
    <location>
        <begin position="369"/>
        <end position="382"/>
    </location>
</feature>
<feature type="region of interest" description="Disordered" evidence="5">
    <location>
        <begin position="739"/>
        <end position="793"/>
    </location>
</feature>
<evidence type="ECO:0000256" key="5">
    <source>
        <dbReference type="SAM" id="MobiDB-lite"/>
    </source>
</evidence>
<feature type="compositionally biased region" description="Low complexity" evidence="5">
    <location>
        <begin position="391"/>
        <end position="418"/>
    </location>
</feature>
<feature type="compositionally biased region" description="Polar residues" evidence="5">
    <location>
        <begin position="467"/>
        <end position="493"/>
    </location>
</feature>
<comment type="subcellular location">
    <subcellularLocation>
        <location evidence="1">Nucleus</location>
    </subcellularLocation>
</comment>
<feature type="compositionally biased region" description="Polar residues" evidence="5">
    <location>
        <begin position="25"/>
        <end position="36"/>
    </location>
</feature>
<dbReference type="PANTHER" id="PTHR10528:SF6">
    <property type="entry name" value="AF4_FMR2 FAMILY MEMBER 1"/>
    <property type="match status" value="1"/>
</dbReference>
<dbReference type="InterPro" id="IPR007797">
    <property type="entry name" value="AF4/FMR2"/>
</dbReference>
<feature type="region of interest" description="Disordered" evidence="5">
    <location>
        <begin position="565"/>
        <end position="614"/>
    </location>
</feature>
<feature type="region of interest" description="Disordered" evidence="5">
    <location>
        <begin position="1020"/>
        <end position="1054"/>
    </location>
</feature>